<gene>
    <name evidence="4" type="primary">infA</name>
    <name evidence="7" type="ORF">A2756_05695</name>
</gene>
<accession>A0A1G2G0F8</accession>
<dbReference type="AlphaFoldDB" id="A0A1G2G0F8"/>
<dbReference type="GO" id="GO:0005829">
    <property type="term" value="C:cytosol"/>
    <property type="evidence" value="ECO:0007669"/>
    <property type="project" value="TreeGrafter"/>
</dbReference>
<organism evidence="7 8">
    <name type="scientific">Candidatus Ryanbacteria bacterium RIFCSPHIGHO2_01_FULL_48_27</name>
    <dbReference type="NCBI Taxonomy" id="1802115"/>
    <lineage>
        <taxon>Bacteria</taxon>
        <taxon>Candidatus Ryaniibacteriota</taxon>
    </lineage>
</organism>
<name>A0A1G2G0F8_9BACT</name>
<evidence type="ECO:0000256" key="4">
    <source>
        <dbReference type="HAMAP-Rule" id="MF_00075"/>
    </source>
</evidence>
<sequence>MDSSKPDKIIKEGVVIETLPNTLFRVRLDEGKEILAHLGGKMRLNYIRVLLGDRVRVEMTPYDETKGRIVHRL</sequence>
<comment type="subcellular location">
    <subcellularLocation>
        <location evidence="4">Cytoplasm</location>
    </subcellularLocation>
</comment>
<dbReference type="InterPro" id="IPR006196">
    <property type="entry name" value="RNA-binding_domain_S1_IF1"/>
</dbReference>
<evidence type="ECO:0000256" key="5">
    <source>
        <dbReference type="NCBIfam" id="TIGR00008"/>
    </source>
</evidence>
<evidence type="ECO:0000313" key="8">
    <source>
        <dbReference type="Proteomes" id="UP000177785"/>
    </source>
</evidence>
<feature type="domain" description="S1-like" evidence="6">
    <location>
        <begin position="1"/>
        <end position="73"/>
    </location>
</feature>
<dbReference type="PANTHER" id="PTHR33370:SF1">
    <property type="entry name" value="TRANSLATION INITIATION FACTOR IF-1, CHLOROPLASTIC"/>
    <property type="match status" value="1"/>
</dbReference>
<evidence type="ECO:0000256" key="3">
    <source>
        <dbReference type="ARBA" id="ARBA00022917"/>
    </source>
</evidence>
<dbReference type="GO" id="GO:0019843">
    <property type="term" value="F:rRNA binding"/>
    <property type="evidence" value="ECO:0007669"/>
    <property type="project" value="UniProtKB-UniRule"/>
</dbReference>
<keyword evidence="4" id="KW-0694">RNA-binding</keyword>
<dbReference type="CDD" id="cd04451">
    <property type="entry name" value="S1_IF1"/>
    <property type="match status" value="1"/>
</dbReference>
<dbReference type="Proteomes" id="UP000177785">
    <property type="component" value="Unassembled WGS sequence"/>
</dbReference>
<dbReference type="PROSITE" id="PS50832">
    <property type="entry name" value="S1_IF1_TYPE"/>
    <property type="match status" value="1"/>
</dbReference>
<dbReference type="FunFam" id="2.40.50.140:FF:000002">
    <property type="entry name" value="Translation initiation factor IF-1"/>
    <property type="match status" value="1"/>
</dbReference>
<keyword evidence="4" id="KW-0963">Cytoplasm</keyword>
<dbReference type="Pfam" id="PF01176">
    <property type="entry name" value="eIF-1a"/>
    <property type="match status" value="1"/>
</dbReference>
<comment type="similarity">
    <text evidence="1 4">Belongs to the IF-1 family.</text>
</comment>
<evidence type="ECO:0000256" key="1">
    <source>
        <dbReference type="ARBA" id="ARBA00010939"/>
    </source>
</evidence>
<keyword evidence="2 4" id="KW-0396">Initiation factor</keyword>
<dbReference type="GO" id="GO:0043022">
    <property type="term" value="F:ribosome binding"/>
    <property type="evidence" value="ECO:0007669"/>
    <property type="project" value="UniProtKB-UniRule"/>
</dbReference>
<keyword evidence="3 4" id="KW-0648">Protein biosynthesis</keyword>
<dbReference type="STRING" id="1802115.A2756_05695"/>
<proteinExistence type="inferred from homology"/>
<dbReference type="HAMAP" id="MF_00075">
    <property type="entry name" value="IF_1"/>
    <property type="match status" value="1"/>
</dbReference>
<comment type="subunit">
    <text evidence="4">Component of the 30S ribosomal translation pre-initiation complex which assembles on the 30S ribosome in the order IF-2 and IF-3, IF-1 and N-formylmethionyl-tRNA(fMet); mRNA recruitment can occur at any time during PIC assembly.</text>
</comment>
<dbReference type="EMBL" id="MHNL01000029">
    <property type="protein sequence ID" value="OGZ43814.1"/>
    <property type="molecule type" value="Genomic_DNA"/>
</dbReference>
<dbReference type="Gene3D" id="2.40.50.140">
    <property type="entry name" value="Nucleic acid-binding proteins"/>
    <property type="match status" value="1"/>
</dbReference>
<keyword evidence="4" id="KW-0699">rRNA-binding</keyword>
<dbReference type="SUPFAM" id="SSF50249">
    <property type="entry name" value="Nucleic acid-binding proteins"/>
    <property type="match status" value="1"/>
</dbReference>
<dbReference type="NCBIfam" id="TIGR00008">
    <property type="entry name" value="infA"/>
    <property type="match status" value="1"/>
</dbReference>
<dbReference type="InterPro" id="IPR004368">
    <property type="entry name" value="TIF_IF1"/>
</dbReference>
<reference evidence="7 8" key="1">
    <citation type="journal article" date="2016" name="Nat. Commun.">
        <title>Thousands of microbial genomes shed light on interconnected biogeochemical processes in an aquifer system.</title>
        <authorList>
            <person name="Anantharaman K."/>
            <person name="Brown C.T."/>
            <person name="Hug L.A."/>
            <person name="Sharon I."/>
            <person name="Castelle C.J."/>
            <person name="Probst A.J."/>
            <person name="Thomas B.C."/>
            <person name="Singh A."/>
            <person name="Wilkins M.J."/>
            <person name="Karaoz U."/>
            <person name="Brodie E.L."/>
            <person name="Williams K.H."/>
            <person name="Hubbard S.S."/>
            <person name="Banfield J.F."/>
        </authorList>
    </citation>
    <scope>NUCLEOTIDE SEQUENCE [LARGE SCALE GENOMIC DNA]</scope>
</reference>
<evidence type="ECO:0000256" key="2">
    <source>
        <dbReference type="ARBA" id="ARBA00022540"/>
    </source>
</evidence>
<dbReference type="GO" id="GO:0003743">
    <property type="term" value="F:translation initiation factor activity"/>
    <property type="evidence" value="ECO:0007669"/>
    <property type="project" value="UniProtKB-UniRule"/>
</dbReference>
<dbReference type="InterPro" id="IPR012340">
    <property type="entry name" value="NA-bd_OB-fold"/>
</dbReference>
<evidence type="ECO:0000313" key="7">
    <source>
        <dbReference type="EMBL" id="OGZ43814.1"/>
    </source>
</evidence>
<dbReference type="PANTHER" id="PTHR33370">
    <property type="entry name" value="TRANSLATION INITIATION FACTOR IF-1, CHLOROPLASTIC"/>
    <property type="match status" value="1"/>
</dbReference>
<protein>
    <recommendedName>
        <fullName evidence="4 5">Translation initiation factor IF-1</fullName>
    </recommendedName>
</protein>
<evidence type="ECO:0000259" key="6">
    <source>
        <dbReference type="PROSITE" id="PS50832"/>
    </source>
</evidence>
<comment type="caution">
    <text evidence="7">The sequence shown here is derived from an EMBL/GenBank/DDBJ whole genome shotgun (WGS) entry which is preliminary data.</text>
</comment>
<comment type="function">
    <text evidence="4">One of the essential components for the initiation of protein synthesis. Stabilizes the binding of IF-2 and IF-3 on the 30S subunit to which N-formylmethionyl-tRNA(fMet) subsequently binds. Helps modulate mRNA selection, yielding the 30S pre-initiation complex (PIC). Upon addition of the 50S ribosomal subunit IF-1, IF-2 and IF-3 are released leaving the mature 70S translation initiation complex.</text>
</comment>